<dbReference type="GO" id="GO:0006406">
    <property type="term" value="P:mRNA export from nucleus"/>
    <property type="evidence" value="ECO:0007669"/>
    <property type="project" value="TreeGrafter"/>
</dbReference>
<reference evidence="5" key="2">
    <citation type="journal article" date="2019" name="IMA Fungus">
        <title>Genome sequencing and comparison of five Tilletia species to identify candidate genes for the detection of regulated species infecting wheat.</title>
        <authorList>
            <person name="Nguyen H.D.T."/>
            <person name="Sultana T."/>
            <person name="Kesanakurti P."/>
            <person name="Hambleton S."/>
        </authorList>
    </citation>
    <scope>NUCLEOTIDE SEQUENCE</scope>
    <source>
        <strain evidence="5">DAOMC 236422</strain>
    </source>
</reference>
<comment type="caution">
    <text evidence="5">The sequence shown here is derived from an EMBL/GenBank/DDBJ whole genome shotgun (WGS) entry which is preliminary data.</text>
</comment>
<name>A0A8X7T5D9_9BASI</name>
<keyword evidence="3" id="KW-0539">Nucleus</keyword>
<comment type="subcellular location">
    <subcellularLocation>
        <location evidence="1">Nucleus</location>
    </subcellularLocation>
</comment>
<organism evidence="5 6">
    <name type="scientific">Tilletia walkeri</name>
    <dbReference type="NCBI Taxonomy" id="117179"/>
    <lineage>
        <taxon>Eukaryota</taxon>
        <taxon>Fungi</taxon>
        <taxon>Dikarya</taxon>
        <taxon>Basidiomycota</taxon>
        <taxon>Ustilaginomycotina</taxon>
        <taxon>Exobasidiomycetes</taxon>
        <taxon>Tilletiales</taxon>
        <taxon>Tilletiaceae</taxon>
        <taxon>Tilletia</taxon>
    </lineage>
</organism>
<dbReference type="PANTHER" id="PTHR13375">
    <property type="entry name" value="FMS INTERACTING PROTEIN"/>
    <property type="match status" value="1"/>
</dbReference>
<dbReference type="InterPro" id="IPR019163">
    <property type="entry name" value="THO_Thoc5"/>
</dbReference>
<evidence type="ECO:0000313" key="5">
    <source>
        <dbReference type="EMBL" id="KAE8269084.1"/>
    </source>
</evidence>
<dbReference type="Pfam" id="PF09766">
    <property type="entry name" value="FmiP_Thoc5"/>
    <property type="match status" value="1"/>
</dbReference>
<accession>A0A8X7T5D9</accession>
<evidence type="ECO:0000256" key="1">
    <source>
        <dbReference type="ARBA" id="ARBA00004123"/>
    </source>
</evidence>
<dbReference type="AlphaFoldDB" id="A0A8X7T5D9"/>
<protein>
    <submittedName>
        <fullName evidence="5">Uncharacterized protein</fullName>
    </submittedName>
</protein>
<feature type="coiled-coil region" evidence="4">
    <location>
        <begin position="83"/>
        <end position="110"/>
    </location>
</feature>
<comment type="similarity">
    <text evidence="2">Belongs to the THOC5 family.</text>
</comment>
<proteinExistence type="inferred from homology"/>
<dbReference type="GO" id="GO:0003729">
    <property type="term" value="F:mRNA binding"/>
    <property type="evidence" value="ECO:0007669"/>
    <property type="project" value="TreeGrafter"/>
</dbReference>
<feature type="coiled-coil region" evidence="4">
    <location>
        <begin position="150"/>
        <end position="205"/>
    </location>
</feature>
<gene>
    <name evidence="5" type="ORF">A4X09_0g3249</name>
</gene>
<sequence length="210" mass="24109">MAVLQVVESSKDAIQASIEVLLGQIQVFLTSDEFAKIQDGSPAQSRFIQDILPQISVLRAEHRVLSDRAREGKNAVAGVRADVDDKLIQLQNLEYEQAKLEEEIQSTRELRSVYQDIDMLSEEEFRQTAPEELRTQAVVEDEHQLMNNRLEHELSERKRLDAERREVAREKLGLLKIDRSKAERLKSLEKAVRDLLEQATALRDAPTHEE</sequence>
<dbReference type="Proteomes" id="UP000078113">
    <property type="component" value="Unassembled WGS sequence"/>
</dbReference>
<evidence type="ECO:0000256" key="4">
    <source>
        <dbReference type="SAM" id="Coils"/>
    </source>
</evidence>
<evidence type="ECO:0000256" key="2">
    <source>
        <dbReference type="ARBA" id="ARBA00008044"/>
    </source>
</evidence>
<keyword evidence="6" id="KW-1185">Reference proteome</keyword>
<keyword evidence="4" id="KW-0175">Coiled coil</keyword>
<evidence type="ECO:0000256" key="3">
    <source>
        <dbReference type="ARBA" id="ARBA00023242"/>
    </source>
</evidence>
<dbReference type="PANTHER" id="PTHR13375:SF3">
    <property type="entry name" value="THO COMPLEX SUBUNIT 5 HOMOLOG"/>
    <property type="match status" value="1"/>
</dbReference>
<dbReference type="EMBL" id="LWDG02000111">
    <property type="protein sequence ID" value="KAE8269084.1"/>
    <property type="molecule type" value="Genomic_DNA"/>
</dbReference>
<evidence type="ECO:0000313" key="6">
    <source>
        <dbReference type="Proteomes" id="UP000078113"/>
    </source>
</evidence>
<reference evidence="5" key="1">
    <citation type="submission" date="2016-04" db="EMBL/GenBank/DDBJ databases">
        <authorList>
            <person name="Nguyen H.D."/>
            <person name="Samba Siva P."/>
            <person name="Cullis J."/>
            <person name="Levesque C.A."/>
            <person name="Hambleton S."/>
        </authorList>
    </citation>
    <scope>NUCLEOTIDE SEQUENCE</scope>
    <source>
        <strain evidence="5">DAOMC 236422</strain>
    </source>
</reference>
<dbReference type="GO" id="GO:0000445">
    <property type="term" value="C:THO complex part of transcription export complex"/>
    <property type="evidence" value="ECO:0007669"/>
    <property type="project" value="TreeGrafter"/>
</dbReference>